<sequence length="197" mass="22943">NVEIIDHKFLVLGHSFLPNDRDFGVVEMSLKKNNLLFVPQDYYNVIKKCRKGNNFILNEMKQEDFISTRFLEDAVFKRVKNSNGETINWLKICWMRFLRNEPYKIFYKISMDENAEFKILDLLPRRGRPRKFENIVLTPLYKNIRQIVETRQKGVSSVKEGGSLRCRAVRRGMEDPGAGKNARGQEASDDIATPEAP</sequence>
<name>A0A151X2G4_9HYME</name>
<accession>A0A151X2G4</accession>
<evidence type="ECO:0000313" key="2">
    <source>
        <dbReference type="EMBL" id="KYQ54611.1"/>
    </source>
</evidence>
<gene>
    <name evidence="2" type="ORF">ALC60_06527</name>
</gene>
<protein>
    <submittedName>
        <fullName evidence="2">Uncharacterized protein</fullName>
    </submittedName>
</protein>
<dbReference type="Proteomes" id="UP000075809">
    <property type="component" value="Unassembled WGS sequence"/>
</dbReference>
<keyword evidence="3" id="KW-1185">Reference proteome</keyword>
<proteinExistence type="predicted"/>
<feature type="non-terminal residue" evidence="2">
    <location>
        <position position="1"/>
    </location>
</feature>
<feature type="region of interest" description="Disordered" evidence="1">
    <location>
        <begin position="169"/>
        <end position="197"/>
    </location>
</feature>
<reference evidence="2 3" key="1">
    <citation type="submission" date="2015-09" db="EMBL/GenBank/DDBJ databases">
        <title>Trachymyrmex zeteki WGS genome.</title>
        <authorList>
            <person name="Nygaard S."/>
            <person name="Hu H."/>
            <person name="Boomsma J."/>
            <person name="Zhang G."/>
        </authorList>
    </citation>
    <scope>NUCLEOTIDE SEQUENCE [LARGE SCALE GENOMIC DNA]</scope>
    <source>
        <strain evidence="2">Tzet28-1</strain>
        <tissue evidence="2">Whole body</tissue>
    </source>
</reference>
<organism evidence="2 3">
    <name type="scientific">Mycetomoellerius zeteki</name>
    <dbReference type="NCBI Taxonomy" id="64791"/>
    <lineage>
        <taxon>Eukaryota</taxon>
        <taxon>Metazoa</taxon>
        <taxon>Ecdysozoa</taxon>
        <taxon>Arthropoda</taxon>
        <taxon>Hexapoda</taxon>
        <taxon>Insecta</taxon>
        <taxon>Pterygota</taxon>
        <taxon>Neoptera</taxon>
        <taxon>Endopterygota</taxon>
        <taxon>Hymenoptera</taxon>
        <taxon>Apocrita</taxon>
        <taxon>Aculeata</taxon>
        <taxon>Formicoidea</taxon>
        <taxon>Formicidae</taxon>
        <taxon>Myrmicinae</taxon>
        <taxon>Mycetomoellerius</taxon>
    </lineage>
</organism>
<dbReference type="EMBL" id="KQ982578">
    <property type="protein sequence ID" value="KYQ54611.1"/>
    <property type="molecule type" value="Genomic_DNA"/>
</dbReference>
<evidence type="ECO:0000256" key="1">
    <source>
        <dbReference type="SAM" id="MobiDB-lite"/>
    </source>
</evidence>
<evidence type="ECO:0000313" key="3">
    <source>
        <dbReference type="Proteomes" id="UP000075809"/>
    </source>
</evidence>
<dbReference type="AlphaFoldDB" id="A0A151X2G4"/>